<dbReference type="EMBL" id="JBHUME010000013">
    <property type="protein sequence ID" value="MFD2614621.1"/>
    <property type="molecule type" value="Genomic_DNA"/>
</dbReference>
<sequence length="67" mass="7800">MLKRIKKFASMLLQGIDDLVDKNNNVLKRGLYEDLRRQNQIGVQVVKGNHTLDDLIEVEMIDKKHNP</sequence>
<name>A0ABW5PGS6_9BACL</name>
<keyword evidence="2" id="KW-1185">Reference proteome</keyword>
<comment type="caution">
    <text evidence="1">The sequence shown here is derived from an EMBL/GenBank/DDBJ whole genome shotgun (WGS) entry which is preliminary data.</text>
</comment>
<proteinExistence type="predicted"/>
<dbReference type="RefSeq" id="WP_377605669.1">
    <property type="nucleotide sequence ID" value="NZ_JBHUME010000013.1"/>
</dbReference>
<evidence type="ECO:0000313" key="2">
    <source>
        <dbReference type="Proteomes" id="UP001597541"/>
    </source>
</evidence>
<dbReference type="Proteomes" id="UP001597541">
    <property type="component" value="Unassembled WGS sequence"/>
</dbReference>
<protein>
    <submittedName>
        <fullName evidence="1">Uncharacterized protein</fullName>
    </submittedName>
</protein>
<reference evidence="2" key="1">
    <citation type="journal article" date="2019" name="Int. J. Syst. Evol. Microbiol.">
        <title>The Global Catalogue of Microorganisms (GCM) 10K type strain sequencing project: providing services to taxonomists for standard genome sequencing and annotation.</title>
        <authorList>
            <consortium name="The Broad Institute Genomics Platform"/>
            <consortium name="The Broad Institute Genome Sequencing Center for Infectious Disease"/>
            <person name="Wu L."/>
            <person name="Ma J."/>
        </authorList>
    </citation>
    <scope>NUCLEOTIDE SEQUENCE [LARGE SCALE GENOMIC DNA]</scope>
    <source>
        <strain evidence="2">KCTC 3950</strain>
    </source>
</reference>
<accession>A0ABW5PGS6</accession>
<organism evidence="1 2">
    <name type="scientific">Paenibacillus gansuensis</name>
    <dbReference type="NCBI Taxonomy" id="306542"/>
    <lineage>
        <taxon>Bacteria</taxon>
        <taxon>Bacillati</taxon>
        <taxon>Bacillota</taxon>
        <taxon>Bacilli</taxon>
        <taxon>Bacillales</taxon>
        <taxon>Paenibacillaceae</taxon>
        <taxon>Paenibacillus</taxon>
    </lineage>
</organism>
<evidence type="ECO:0000313" key="1">
    <source>
        <dbReference type="EMBL" id="MFD2614621.1"/>
    </source>
</evidence>
<gene>
    <name evidence="1" type="ORF">ACFSUF_19605</name>
</gene>